<dbReference type="Proteomes" id="UP000299102">
    <property type="component" value="Unassembled WGS sequence"/>
</dbReference>
<sequence>MINKCEWRATQDQSYAVADLYLTYRSTLENNSLYPDALGFRVTDIRVRIKFRSLTEHITTELRLGYLALDANNGHKVFIVGVDVETRSVCKFETSLTP</sequence>
<organism evidence="1 2">
    <name type="scientific">Eumeta variegata</name>
    <name type="common">Bagworm moth</name>
    <name type="synonym">Eumeta japonica</name>
    <dbReference type="NCBI Taxonomy" id="151549"/>
    <lineage>
        <taxon>Eukaryota</taxon>
        <taxon>Metazoa</taxon>
        <taxon>Ecdysozoa</taxon>
        <taxon>Arthropoda</taxon>
        <taxon>Hexapoda</taxon>
        <taxon>Insecta</taxon>
        <taxon>Pterygota</taxon>
        <taxon>Neoptera</taxon>
        <taxon>Endopterygota</taxon>
        <taxon>Lepidoptera</taxon>
        <taxon>Glossata</taxon>
        <taxon>Ditrysia</taxon>
        <taxon>Tineoidea</taxon>
        <taxon>Psychidae</taxon>
        <taxon>Oiketicinae</taxon>
        <taxon>Eumeta</taxon>
    </lineage>
</organism>
<protein>
    <submittedName>
        <fullName evidence="1">Uncharacterized protein</fullName>
    </submittedName>
</protein>
<name>A0A4C1YG24_EUMVA</name>
<comment type="caution">
    <text evidence="1">The sequence shown here is derived from an EMBL/GenBank/DDBJ whole genome shotgun (WGS) entry which is preliminary data.</text>
</comment>
<dbReference type="EMBL" id="BGZK01001236">
    <property type="protein sequence ID" value="GBP75106.1"/>
    <property type="molecule type" value="Genomic_DNA"/>
</dbReference>
<evidence type="ECO:0000313" key="2">
    <source>
        <dbReference type="Proteomes" id="UP000299102"/>
    </source>
</evidence>
<evidence type="ECO:0000313" key="1">
    <source>
        <dbReference type="EMBL" id="GBP75106.1"/>
    </source>
</evidence>
<keyword evidence="2" id="KW-1185">Reference proteome</keyword>
<accession>A0A4C1YG24</accession>
<reference evidence="1 2" key="1">
    <citation type="journal article" date="2019" name="Commun. Biol.">
        <title>The bagworm genome reveals a unique fibroin gene that provides high tensile strength.</title>
        <authorList>
            <person name="Kono N."/>
            <person name="Nakamura H."/>
            <person name="Ohtoshi R."/>
            <person name="Tomita M."/>
            <person name="Numata K."/>
            <person name="Arakawa K."/>
        </authorList>
    </citation>
    <scope>NUCLEOTIDE SEQUENCE [LARGE SCALE GENOMIC DNA]</scope>
</reference>
<proteinExistence type="predicted"/>
<gene>
    <name evidence="1" type="ORF">EVAR_89808_1</name>
</gene>
<dbReference type="AlphaFoldDB" id="A0A4C1YG24"/>